<dbReference type="EMBL" id="GEBQ01000481">
    <property type="protein sequence ID" value="JAT39496.1"/>
    <property type="molecule type" value="Transcribed_RNA"/>
</dbReference>
<feature type="compositionally biased region" description="Low complexity" evidence="1">
    <location>
        <begin position="149"/>
        <end position="158"/>
    </location>
</feature>
<sequence length="204" mass="22764">TTHTVLEKERTDIQVIRDELDGNRMDLEVYFNTTELHTSTTASIRESTKKNKSRNKKVIKATTPSSKLGQEHSRKPLKSSSMTTSVEEATTSKYDYITVYDLDKLTGSTSHQPLDGIREGSSTVPTKSSSSTESTDNISQSSYPDHSPSTDTSLDLSTNGAHDATQEMTKIDVSKYPDLETSQVDKLTTVSTTKLMWFDEDYLY</sequence>
<name>A0A1B6MU51_9HEMI</name>
<feature type="compositionally biased region" description="Low complexity" evidence="1">
    <location>
        <begin position="121"/>
        <end position="142"/>
    </location>
</feature>
<feature type="compositionally biased region" description="Basic residues" evidence="1">
    <location>
        <begin position="50"/>
        <end position="59"/>
    </location>
</feature>
<organism evidence="2">
    <name type="scientific">Graphocephala atropunctata</name>
    <dbReference type="NCBI Taxonomy" id="36148"/>
    <lineage>
        <taxon>Eukaryota</taxon>
        <taxon>Metazoa</taxon>
        <taxon>Ecdysozoa</taxon>
        <taxon>Arthropoda</taxon>
        <taxon>Hexapoda</taxon>
        <taxon>Insecta</taxon>
        <taxon>Pterygota</taxon>
        <taxon>Neoptera</taxon>
        <taxon>Paraneoptera</taxon>
        <taxon>Hemiptera</taxon>
        <taxon>Auchenorrhyncha</taxon>
        <taxon>Membracoidea</taxon>
        <taxon>Cicadellidae</taxon>
        <taxon>Cicadellinae</taxon>
        <taxon>Cicadellini</taxon>
        <taxon>Graphocephala</taxon>
    </lineage>
</organism>
<feature type="region of interest" description="Disordered" evidence="1">
    <location>
        <begin position="41"/>
        <end position="88"/>
    </location>
</feature>
<proteinExistence type="predicted"/>
<evidence type="ECO:0000256" key="1">
    <source>
        <dbReference type="SAM" id="MobiDB-lite"/>
    </source>
</evidence>
<evidence type="ECO:0000313" key="2">
    <source>
        <dbReference type="EMBL" id="JAT39496.1"/>
    </source>
</evidence>
<accession>A0A1B6MU51</accession>
<dbReference type="AlphaFoldDB" id="A0A1B6MU51"/>
<protein>
    <submittedName>
        <fullName evidence="2">Uncharacterized protein</fullName>
    </submittedName>
</protein>
<feature type="non-terminal residue" evidence="2">
    <location>
        <position position="1"/>
    </location>
</feature>
<gene>
    <name evidence="2" type="ORF">g.1092</name>
</gene>
<feature type="region of interest" description="Disordered" evidence="1">
    <location>
        <begin position="108"/>
        <end position="160"/>
    </location>
</feature>
<feature type="compositionally biased region" description="Polar residues" evidence="1">
    <location>
        <begin position="78"/>
        <end position="88"/>
    </location>
</feature>
<reference evidence="2" key="1">
    <citation type="submission" date="2015-11" db="EMBL/GenBank/DDBJ databases">
        <title>De novo transcriptome assembly of four potential Pierce s Disease insect vectors from Arizona vineyards.</title>
        <authorList>
            <person name="Tassone E.E."/>
        </authorList>
    </citation>
    <scope>NUCLEOTIDE SEQUENCE</scope>
</reference>